<dbReference type="PANTHER" id="PTHR36447">
    <property type="entry name" value="BETA-GALACTOSIDASE GANA"/>
    <property type="match status" value="1"/>
</dbReference>
<feature type="domain" description="Glycoside hydrolase family 42 N-terminal" evidence="4">
    <location>
        <begin position="6"/>
        <end position="118"/>
    </location>
</feature>
<keyword evidence="2" id="KW-0326">Glycosidase</keyword>
<feature type="region of interest" description="Disordered" evidence="3">
    <location>
        <begin position="145"/>
        <end position="171"/>
    </location>
</feature>
<dbReference type="EMBL" id="BSUN01000001">
    <property type="protein sequence ID" value="GMA34801.1"/>
    <property type="molecule type" value="Genomic_DNA"/>
</dbReference>
<keyword evidence="1" id="KW-0378">Hydrolase</keyword>
<dbReference type="InterPro" id="IPR003476">
    <property type="entry name" value="Glyco_hydro_42"/>
</dbReference>
<dbReference type="PANTHER" id="PTHR36447:SF1">
    <property type="entry name" value="BETA-GALACTOSIDASE GANA"/>
    <property type="match status" value="1"/>
</dbReference>
<dbReference type="Pfam" id="PF02449">
    <property type="entry name" value="Glyco_hydro_42"/>
    <property type="match status" value="1"/>
</dbReference>
<comment type="caution">
    <text evidence="5">The sequence shown here is derived from an EMBL/GenBank/DDBJ whole genome shotgun (WGS) entry which is preliminary data.</text>
</comment>
<protein>
    <recommendedName>
        <fullName evidence="4">Glycoside hydrolase family 42 N-terminal domain-containing protein</fullName>
    </recommendedName>
</protein>
<sequence>MHYGGDYNPEQWPEEVWAEDVARMREAGVTMVSLGIFAWSRLQPAEGEFDFAWLDRVIDLLHEGGIAVDLATATASPPPWMHEAYPEILPVTADGVTLGPGSRQHYAPSSPIYRRLASEPGHRARRALCESSRCRHVARQQRVRLPPPRGPLARRPGGLPSLGGGALRHGRGPQRGLGYRVLVAALHRV</sequence>
<dbReference type="Proteomes" id="UP001157125">
    <property type="component" value="Unassembled WGS sequence"/>
</dbReference>
<gene>
    <name evidence="5" type="ORF">GCM10025876_10050</name>
</gene>
<dbReference type="SUPFAM" id="SSF51445">
    <property type="entry name" value="(Trans)glycosidases"/>
    <property type="match status" value="1"/>
</dbReference>
<evidence type="ECO:0000256" key="2">
    <source>
        <dbReference type="ARBA" id="ARBA00023295"/>
    </source>
</evidence>
<dbReference type="InterPro" id="IPR017853">
    <property type="entry name" value="GH"/>
</dbReference>
<accession>A0ABQ6IC09</accession>
<reference evidence="6" key="1">
    <citation type="journal article" date="2019" name="Int. J. Syst. Evol. Microbiol.">
        <title>The Global Catalogue of Microorganisms (GCM) 10K type strain sequencing project: providing services to taxonomists for standard genome sequencing and annotation.</title>
        <authorList>
            <consortium name="The Broad Institute Genomics Platform"/>
            <consortium name="The Broad Institute Genome Sequencing Center for Infectious Disease"/>
            <person name="Wu L."/>
            <person name="Ma J."/>
        </authorList>
    </citation>
    <scope>NUCLEOTIDE SEQUENCE [LARGE SCALE GENOMIC DNA]</scope>
    <source>
        <strain evidence="6">NBRC 112299</strain>
    </source>
</reference>
<proteinExistence type="predicted"/>
<evidence type="ECO:0000313" key="5">
    <source>
        <dbReference type="EMBL" id="GMA34801.1"/>
    </source>
</evidence>
<keyword evidence="6" id="KW-1185">Reference proteome</keyword>
<evidence type="ECO:0000259" key="4">
    <source>
        <dbReference type="Pfam" id="PF02449"/>
    </source>
</evidence>
<dbReference type="InterPro" id="IPR013529">
    <property type="entry name" value="Glyco_hydro_42_N"/>
</dbReference>
<evidence type="ECO:0000313" key="6">
    <source>
        <dbReference type="Proteomes" id="UP001157125"/>
    </source>
</evidence>
<dbReference type="Gene3D" id="3.20.20.80">
    <property type="entry name" value="Glycosidases"/>
    <property type="match status" value="1"/>
</dbReference>
<evidence type="ECO:0000256" key="1">
    <source>
        <dbReference type="ARBA" id="ARBA00022801"/>
    </source>
</evidence>
<organism evidence="5 6">
    <name type="scientific">Demequina litorisediminis</name>
    <dbReference type="NCBI Taxonomy" id="1849022"/>
    <lineage>
        <taxon>Bacteria</taxon>
        <taxon>Bacillati</taxon>
        <taxon>Actinomycetota</taxon>
        <taxon>Actinomycetes</taxon>
        <taxon>Micrococcales</taxon>
        <taxon>Demequinaceae</taxon>
        <taxon>Demequina</taxon>
    </lineage>
</organism>
<name>A0ABQ6IC09_9MICO</name>
<evidence type="ECO:0000256" key="3">
    <source>
        <dbReference type="SAM" id="MobiDB-lite"/>
    </source>
</evidence>